<dbReference type="InterPro" id="IPR003445">
    <property type="entry name" value="Cat_transpt"/>
</dbReference>
<dbReference type="InterPro" id="IPR027359">
    <property type="entry name" value="Volt_channel_dom_sf"/>
</dbReference>
<evidence type="ECO:0000256" key="1">
    <source>
        <dbReference type="ARBA" id="ARBA00004651"/>
    </source>
</evidence>
<feature type="transmembrane region" description="Helical" evidence="8">
    <location>
        <begin position="158"/>
        <end position="175"/>
    </location>
</feature>
<dbReference type="PANTHER" id="PTHR32024">
    <property type="entry name" value="TRK SYSTEM POTASSIUM UPTAKE PROTEIN TRKG-RELATED"/>
    <property type="match status" value="1"/>
</dbReference>
<keyword evidence="5 8" id="KW-1133">Transmembrane helix</keyword>
<keyword evidence="7 8" id="KW-0472">Membrane</keyword>
<feature type="transmembrane region" description="Helical" evidence="8">
    <location>
        <begin position="494"/>
        <end position="514"/>
    </location>
</feature>
<feature type="transmembrane region" description="Helical" evidence="8">
    <location>
        <begin position="379"/>
        <end position="399"/>
    </location>
</feature>
<protein>
    <submittedName>
        <fullName evidence="9">Trk family potassium uptake protein</fullName>
    </submittedName>
</protein>
<feature type="transmembrane region" description="Helical" evidence="8">
    <location>
        <begin position="83"/>
        <end position="103"/>
    </location>
</feature>
<comment type="subcellular location">
    <subcellularLocation>
        <location evidence="1">Cell membrane</location>
        <topology evidence="1">Multi-pass membrane protein</topology>
    </subcellularLocation>
</comment>
<name>A0A7V5PMZ2_CALAY</name>
<feature type="transmembrane region" description="Helical" evidence="8">
    <location>
        <begin position="21"/>
        <end position="41"/>
    </location>
</feature>
<dbReference type="Proteomes" id="UP000886124">
    <property type="component" value="Unassembled WGS sequence"/>
</dbReference>
<keyword evidence="3" id="KW-1003">Cell membrane</keyword>
<keyword evidence="2" id="KW-0813">Transport</keyword>
<evidence type="ECO:0000256" key="2">
    <source>
        <dbReference type="ARBA" id="ARBA00022448"/>
    </source>
</evidence>
<dbReference type="Gene3D" id="1.20.120.350">
    <property type="entry name" value="Voltage-gated potassium channels. Chain C"/>
    <property type="match status" value="1"/>
</dbReference>
<dbReference type="AlphaFoldDB" id="A0A7V5PMZ2"/>
<keyword evidence="6" id="KW-0406">Ion transport</keyword>
<feature type="transmembrane region" description="Helical" evidence="8">
    <location>
        <begin position="547"/>
        <end position="570"/>
    </location>
</feature>
<evidence type="ECO:0000256" key="7">
    <source>
        <dbReference type="ARBA" id="ARBA00023136"/>
    </source>
</evidence>
<dbReference type="Pfam" id="PF02386">
    <property type="entry name" value="TrkH"/>
    <property type="match status" value="1"/>
</dbReference>
<feature type="transmembrane region" description="Helical" evidence="8">
    <location>
        <begin position="333"/>
        <end position="358"/>
    </location>
</feature>
<evidence type="ECO:0000256" key="3">
    <source>
        <dbReference type="ARBA" id="ARBA00022475"/>
    </source>
</evidence>
<dbReference type="PANTHER" id="PTHR32024:SF1">
    <property type="entry name" value="KTR SYSTEM POTASSIUM UPTAKE PROTEIN B"/>
    <property type="match status" value="1"/>
</dbReference>
<keyword evidence="4 8" id="KW-0812">Transmembrane</keyword>
<evidence type="ECO:0000313" key="9">
    <source>
        <dbReference type="EMBL" id="HHJ51876.1"/>
    </source>
</evidence>
<feature type="transmembrane region" description="Helical" evidence="8">
    <location>
        <begin position="455"/>
        <end position="473"/>
    </location>
</feature>
<proteinExistence type="predicted"/>
<feature type="transmembrane region" description="Helical" evidence="8">
    <location>
        <begin position="429"/>
        <end position="449"/>
    </location>
</feature>
<sequence>MKDFKLRVYAWSDQIIHVINISFTIVGLVAVVSLVTQYGFYISPITEHWLERIDILIVFYFVLQFLLKLAVVPTRAEYIRRHWFEALLVLLIIVRTGLLIHSLGVGTIREYFLDINISAITKVTIVSAQLVLVLSLISSSLKLNRKIASLKFHPAQTLLLSFLVVIVIGTLLLLLPKATAPGKSLNVLDALFTATSATCVTGLIVVDTGTHFSLMGQLIILTLLQIGGLGLMTLSSFLALFFGRGMGIKERVMLQEMMNIDRLGAITRALRLAVTITFLFESVGAVLLFFSWNRPGWSFFDRVYHSVFHAVSAFCNAGFSLNSDSLMSYQSNYPVILIVSLLIIFGGLGFLVITELAGINVVKTPNHNTLRKLSVQTKLVLVMTAILLVFGTVLVLSLQSLEGSWFHRLANAFFSSVTARTAGFNTVDFSLFSTPLALVIVLLMFIGASPGSTGGGIKTTTVGILIASLTSIITGKNRIVMFKKSVSYTVMNRALVIFAFAILVTGTSVFLLSITEHAPLIDIIFEEISAYGTVGLSRGLTPHLSSWGRIVIILSMFIGRVGALTLAFAITPPKDKQRVEYPQEKSVMVG</sequence>
<feature type="transmembrane region" description="Helical" evidence="8">
    <location>
        <begin position="405"/>
        <end position="422"/>
    </location>
</feature>
<evidence type="ECO:0000256" key="6">
    <source>
        <dbReference type="ARBA" id="ARBA00023065"/>
    </source>
</evidence>
<dbReference type="EMBL" id="DROD01000119">
    <property type="protein sequence ID" value="HHJ51876.1"/>
    <property type="molecule type" value="Genomic_DNA"/>
</dbReference>
<gene>
    <name evidence="9" type="ORF">ENJ89_01665</name>
</gene>
<evidence type="ECO:0000256" key="4">
    <source>
        <dbReference type="ARBA" id="ARBA00022692"/>
    </source>
</evidence>
<organism evidence="9">
    <name type="scientific">Caldithrix abyssi</name>
    <dbReference type="NCBI Taxonomy" id="187145"/>
    <lineage>
        <taxon>Bacteria</taxon>
        <taxon>Pseudomonadati</taxon>
        <taxon>Calditrichota</taxon>
        <taxon>Calditrichia</taxon>
        <taxon>Calditrichales</taxon>
        <taxon>Calditrichaceae</taxon>
        <taxon>Caldithrix</taxon>
    </lineage>
</organism>
<comment type="caution">
    <text evidence="9">The sequence shown here is derived from an EMBL/GenBank/DDBJ whole genome shotgun (WGS) entry which is preliminary data.</text>
</comment>
<feature type="transmembrane region" description="Helical" evidence="8">
    <location>
        <begin position="53"/>
        <end position="71"/>
    </location>
</feature>
<feature type="transmembrane region" description="Helical" evidence="8">
    <location>
        <begin position="269"/>
        <end position="291"/>
    </location>
</feature>
<feature type="transmembrane region" description="Helical" evidence="8">
    <location>
        <begin position="115"/>
        <end position="137"/>
    </location>
</feature>
<evidence type="ECO:0000256" key="8">
    <source>
        <dbReference type="SAM" id="Phobius"/>
    </source>
</evidence>
<reference evidence="9" key="1">
    <citation type="journal article" date="2020" name="mSystems">
        <title>Genome- and Community-Level Interaction Insights into Carbon Utilization and Element Cycling Functions of Hydrothermarchaeota in Hydrothermal Sediment.</title>
        <authorList>
            <person name="Zhou Z."/>
            <person name="Liu Y."/>
            <person name="Xu W."/>
            <person name="Pan J."/>
            <person name="Luo Z.H."/>
            <person name="Li M."/>
        </authorList>
    </citation>
    <scope>NUCLEOTIDE SEQUENCE [LARGE SCALE GENOMIC DNA]</scope>
    <source>
        <strain evidence="9">HyVt-527</strain>
    </source>
</reference>
<dbReference type="GO" id="GO:0008324">
    <property type="term" value="F:monoatomic cation transmembrane transporter activity"/>
    <property type="evidence" value="ECO:0007669"/>
    <property type="project" value="InterPro"/>
</dbReference>
<feature type="transmembrane region" description="Helical" evidence="8">
    <location>
        <begin position="218"/>
        <end position="243"/>
    </location>
</feature>
<dbReference type="GO" id="GO:0005886">
    <property type="term" value="C:plasma membrane"/>
    <property type="evidence" value="ECO:0007669"/>
    <property type="project" value="UniProtKB-SubCell"/>
</dbReference>
<evidence type="ECO:0000256" key="5">
    <source>
        <dbReference type="ARBA" id="ARBA00022989"/>
    </source>
</evidence>
<dbReference type="GO" id="GO:0030001">
    <property type="term" value="P:metal ion transport"/>
    <property type="evidence" value="ECO:0007669"/>
    <property type="project" value="UniProtKB-ARBA"/>
</dbReference>
<accession>A0A7V5PMZ2</accession>